<accession>S2JUN8</accession>
<evidence type="ECO:0000256" key="1">
    <source>
        <dbReference type="SAM" id="MobiDB-lite"/>
    </source>
</evidence>
<proteinExistence type="predicted"/>
<dbReference type="Proteomes" id="UP000014254">
    <property type="component" value="Unassembled WGS sequence"/>
</dbReference>
<feature type="compositionally biased region" description="Basic and acidic residues" evidence="1">
    <location>
        <begin position="254"/>
        <end position="270"/>
    </location>
</feature>
<sequence>MSNSSTNSSNPNRTKDVVPISGSLLEDVHIDYGQEEDEEDSVFDQNLLQYLDQLPIAAPPTDAKYSASFVESVLSDIETFKQEARNLNYDNDDPCISSLLDFAPFNSEAYSVEQDAFSAVEQPRFYDNQQQQLYQEQEEIPIQFNMHQDDQSSLMHPDLPADRPTEYSDYLDLFNLGRNQPNEDVETDFFAQRKAELNALFDQNEDSSKDFSSWIYFSDDDASQVQPKDNVTTEAVNDEAAHTFSTEYPIENKNETKRPFFSEHPIENSRVRSKSKPRAKPENSTATKPMYSKMPLLDNREAENFLQETRVAITHPELYPLDSYNKLSSSSQAKASSRKNTRKNSSVNISKADFMFVSSSPSSSSKYEGNLSDISEKSESVDSFIKFIVGTSTPVDKRKQKSGNSKRRTTVLGEVDKNKGRSSSTGSPHRYSTRARTSPSAVRKTYSTLNKTSRTFDFTTKKR</sequence>
<feature type="compositionally biased region" description="Basic residues" evidence="1">
    <location>
        <begin position="398"/>
        <end position="409"/>
    </location>
</feature>
<dbReference type="InParanoid" id="S2JUN8"/>
<feature type="region of interest" description="Disordered" evidence="1">
    <location>
        <begin position="254"/>
        <end position="290"/>
    </location>
</feature>
<protein>
    <submittedName>
        <fullName evidence="2">Uncharacterized protein</fullName>
    </submittedName>
</protein>
<organism evidence="2 3">
    <name type="scientific">Mucor circinelloides f. circinelloides (strain 1006PhL)</name>
    <name type="common">Mucormycosis agent</name>
    <name type="synonym">Calyptromyces circinelloides</name>
    <dbReference type="NCBI Taxonomy" id="1220926"/>
    <lineage>
        <taxon>Eukaryota</taxon>
        <taxon>Fungi</taxon>
        <taxon>Fungi incertae sedis</taxon>
        <taxon>Mucoromycota</taxon>
        <taxon>Mucoromycotina</taxon>
        <taxon>Mucoromycetes</taxon>
        <taxon>Mucorales</taxon>
        <taxon>Mucorineae</taxon>
        <taxon>Mucoraceae</taxon>
        <taxon>Mucor</taxon>
    </lineage>
</organism>
<dbReference type="OMA" id="KADFMFV"/>
<evidence type="ECO:0000313" key="3">
    <source>
        <dbReference type="Proteomes" id="UP000014254"/>
    </source>
</evidence>
<keyword evidence="3" id="KW-1185">Reference proteome</keyword>
<reference evidence="3" key="1">
    <citation type="submission" date="2013-05" db="EMBL/GenBank/DDBJ databases">
        <title>The Genome sequence of Mucor circinelloides f. circinelloides 1006PhL.</title>
        <authorList>
            <consortium name="The Broad Institute Genomics Platform"/>
            <person name="Cuomo C."/>
            <person name="Earl A."/>
            <person name="Findley K."/>
            <person name="Lee S.C."/>
            <person name="Walker B."/>
            <person name="Young S."/>
            <person name="Zeng Q."/>
            <person name="Gargeya S."/>
            <person name="Fitzgerald M."/>
            <person name="Haas B."/>
            <person name="Abouelleil A."/>
            <person name="Allen A.W."/>
            <person name="Alvarado L."/>
            <person name="Arachchi H.M."/>
            <person name="Berlin A.M."/>
            <person name="Chapman S.B."/>
            <person name="Gainer-Dewar J."/>
            <person name="Goldberg J."/>
            <person name="Griggs A."/>
            <person name="Gujja S."/>
            <person name="Hansen M."/>
            <person name="Howarth C."/>
            <person name="Imamovic A."/>
            <person name="Ireland A."/>
            <person name="Larimer J."/>
            <person name="McCowan C."/>
            <person name="Murphy C."/>
            <person name="Pearson M."/>
            <person name="Poon T.W."/>
            <person name="Priest M."/>
            <person name="Roberts A."/>
            <person name="Saif S."/>
            <person name="Shea T."/>
            <person name="Sisk P."/>
            <person name="Sykes S."/>
            <person name="Wortman J."/>
            <person name="Nusbaum C."/>
            <person name="Birren B."/>
        </authorList>
    </citation>
    <scope>NUCLEOTIDE SEQUENCE [LARGE SCALE GENOMIC DNA]</scope>
    <source>
        <strain evidence="3">1006PhL</strain>
    </source>
</reference>
<evidence type="ECO:0000313" key="2">
    <source>
        <dbReference type="EMBL" id="EPB86508.1"/>
    </source>
</evidence>
<name>S2JUN8_MUCC1</name>
<dbReference type="AlphaFoldDB" id="S2JUN8"/>
<feature type="compositionally biased region" description="Polar residues" evidence="1">
    <location>
        <begin position="434"/>
        <end position="444"/>
    </location>
</feature>
<dbReference type="VEuPathDB" id="FungiDB:HMPREF1544_06675"/>
<dbReference type="OrthoDB" id="2238840at2759"/>
<feature type="region of interest" description="Disordered" evidence="1">
    <location>
        <begin position="395"/>
        <end position="444"/>
    </location>
</feature>
<dbReference type="EMBL" id="KE123987">
    <property type="protein sequence ID" value="EPB86508.1"/>
    <property type="molecule type" value="Genomic_DNA"/>
</dbReference>
<gene>
    <name evidence="2" type="ORF">HMPREF1544_06675</name>
</gene>